<feature type="chain" id="PRO_5031408434" evidence="5">
    <location>
        <begin position="28"/>
        <end position="902"/>
    </location>
</feature>
<dbReference type="Gene3D" id="2.140.10.10">
    <property type="entry name" value="Quinoprotein alcohol dehydrogenase-like superfamily"/>
    <property type="match status" value="2"/>
</dbReference>
<dbReference type="Gene3D" id="2.60.40.420">
    <property type="entry name" value="Cupredoxins - blue copper proteins"/>
    <property type="match status" value="1"/>
</dbReference>
<dbReference type="EMBL" id="JABWMJ010000005">
    <property type="protein sequence ID" value="NUZ06617.1"/>
    <property type="molecule type" value="Genomic_DNA"/>
</dbReference>
<evidence type="ECO:0000256" key="2">
    <source>
        <dbReference type="ARBA" id="ARBA00004418"/>
    </source>
</evidence>
<keyword evidence="9" id="KW-1185">Reference proteome</keyword>
<name>A0A7Y6TX13_9BURK</name>
<reference evidence="8 9" key="1">
    <citation type="submission" date="2020-06" db="EMBL/GenBank/DDBJ databases">
        <title>Schlegella sp. ID0723 isolated from air conditioner.</title>
        <authorList>
            <person name="Kim D.Y."/>
            <person name="Kim D.-U."/>
        </authorList>
    </citation>
    <scope>NUCLEOTIDE SEQUENCE [LARGE SCALE GENOMIC DNA]</scope>
    <source>
        <strain evidence="8 9">ID0723</strain>
    </source>
</reference>
<dbReference type="PANTHER" id="PTHR32303">
    <property type="entry name" value="QUINOPROTEIN ALCOHOL DEHYDROGENASE (CYTOCHROME C)"/>
    <property type="match status" value="1"/>
</dbReference>
<dbReference type="Pfam" id="PF01011">
    <property type="entry name" value="PQQ"/>
    <property type="match status" value="2"/>
</dbReference>
<keyword evidence="4" id="KW-0560">Oxidoreductase</keyword>
<dbReference type="InterPro" id="IPR018391">
    <property type="entry name" value="PQQ_b-propeller_rpt"/>
</dbReference>
<dbReference type="SMART" id="SM00564">
    <property type="entry name" value="PQQ"/>
    <property type="match status" value="6"/>
</dbReference>
<comment type="subcellular location">
    <subcellularLocation>
        <location evidence="2">Periplasm</location>
    </subcellularLocation>
</comment>
<comment type="caution">
    <text evidence="8">The sequence shown here is derived from an EMBL/GenBank/DDBJ whole genome shotgun (WGS) entry which is preliminary data.</text>
</comment>
<evidence type="ECO:0000256" key="1">
    <source>
        <dbReference type="ARBA" id="ARBA00001931"/>
    </source>
</evidence>
<evidence type="ECO:0000256" key="5">
    <source>
        <dbReference type="SAM" id="SignalP"/>
    </source>
</evidence>
<comment type="cofactor">
    <cofactor evidence="1">
        <name>pyrroloquinoline quinone</name>
        <dbReference type="ChEBI" id="CHEBI:58442"/>
    </cofactor>
</comment>
<dbReference type="AlphaFoldDB" id="A0A7Y6TX13"/>
<dbReference type="PANTHER" id="PTHR32303:SF10">
    <property type="entry name" value="OUTER MEMBRANE PROTEIN ASSEMBLY FACTOR BAMB"/>
    <property type="match status" value="1"/>
</dbReference>
<dbReference type="GO" id="GO:0016491">
    <property type="term" value="F:oxidoreductase activity"/>
    <property type="evidence" value="ECO:0007669"/>
    <property type="project" value="UniProtKB-KW"/>
</dbReference>
<protein>
    <submittedName>
        <fullName evidence="8">PQQ-binding-like beta-propeller repeat protein</fullName>
    </submittedName>
</protein>
<feature type="domain" description="Pyrrolo-quinoline quinone repeat" evidence="6">
    <location>
        <begin position="43"/>
        <end position="148"/>
    </location>
</feature>
<dbReference type="InterPro" id="IPR002372">
    <property type="entry name" value="PQQ_rpt_dom"/>
</dbReference>
<feature type="domain" description="Pyrrolo-quinoline quinone repeat" evidence="7">
    <location>
        <begin position="548"/>
        <end position="646"/>
    </location>
</feature>
<proteinExistence type="inferred from homology"/>
<feature type="domain" description="Pyrrolo-quinoline quinone repeat" evidence="6">
    <location>
        <begin position="263"/>
        <end position="402"/>
    </location>
</feature>
<organism evidence="8 9">
    <name type="scientific">Piscinibacter koreensis</name>
    <dbReference type="NCBI Taxonomy" id="2742824"/>
    <lineage>
        <taxon>Bacteria</taxon>
        <taxon>Pseudomonadati</taxon>
        <taxon>Pseudomonadota</taxon>
        <taxon>Betaproteobacteria</taxon>
        <taxon>Burkholderiales</taxon>
        <taxon>Sphaerotilaceae</taxon>
        <taxon>Piscinibacter</taxon>
    </lineage>
</organism>
<dbReference type="InterPro" id="IPR011047">
    <property type="entry name" value="Quinoprotein_ADH-like_sf"/>
</dbReference>
<sequence length="902" mass="95229">MKLSATATTLVALAALSTPTVMFGAAADLNACCTPGDQDMPKSGGNLGNQSYSSLSQVNRSNISQLGPVWKTSTSAAAVTQPTPRAGAADTGQQTTPVVVDGVIYADTPAGGVIAVNGANGAVKWKWEPTTASGAPFGTTGTRRGVSVGAGKVYTLAAGNRVVALDKDTGALVWAVQPTGPNGASLGNIAKVGTIYHDGMVFVGTNDGSRNAAFAVRASDGGMLWSFYGGAEPGRIVTDVNGVRVDAGATWGPLQPNGQSCALTSGTSPWLHGAVDPELGIFYVTFGNVRSCQSSQDGQQRPGDNLFGNSLVALDMRTGAYKWHHQSVRHDIFDMDNVHSPVLADVSVGGQTRKAIYYGSKAHMTFILDRTNGKPLTGAIVMKPMVVDTRQNNAPTQPFPAHGTWVDTLGPGPDECIVWEKLGTDNIPGNPWRGVPNYNGYQPDAQGNLVYTEPNYLDVDKPFVQYPGGYNPRGEAQSQPHRQGCLWEPHFDFPVLTMSSQNGGADLSNHGYSPRTNLYYVPYGVAPVAHYRSAGSNGLRALGEYQTGGVFAINASTGKLVWQNHLGLDAAHGQGVLATAGDLLFASQPDGMLYALDATNGKTLWKFQTDGEIEGAVTTYSINGEQYVLAIAEGDKLWAFKLGGSYKSASGSSEMPTPAPFVVRRAVGGSAVEGSTLNNTVYLARPNRTDVAASVDSIATNGMSPTFMRVPVGTTVTFTNPGPAQMPNFPNQKMHCATQFFEGLFNPKLAPGESFQYTFTKEGEYFFNDCTDPRPTGKVVAYHVPQDVPGALQLVPSTLNMRAANGVFTSVQGLVTTSFKVPAGYTRPTEVRLKTPLSTMLFPAVTATLSGDGRTLVATFDKALIDNNMPAGDAVPLTLMANFMNAGAEKQLTSTATVRVIK</sequence>
<comment type="similarity">
    <text evidence="3">Belongs to the bacterial PQQ dehydrogenase family.</text>
</comment>
<dbReference type="SUPFAM" id="SSF50998">
    <property type="entry name" value="Quinoprotein alcohol dehydrogenase-like"/>
    <property type="match status" value="1"/>
</dbReference>
<evidence type="ECO:0000256" key="4">
    <source>
        <dbReference type="ARBA" id="ARBA00023002"/>
    </source>
</evidence>
<evidence type="ECO:0000313" key="9">
    <source>
        <dbReference type="Proteomes" id="UP000529637"/>
    </source>
</evidence>
<evidence type="ECO:0000259" key="6">
    <source>
        <dbReference type="Pfam" id="PF01011"/>
    </source>
</evidence>
<gene>
    <name evidence="8" type="ORF">HQN59_12675</name>
</gene>
<feature type="signal peptide" evidence="5">
    <location>
        <begin position="1"/>
        <end position="27"/>
    </location>
</feature>
<dbReference type="RefSeq" id="WP_176069461.1">
    <property type="nucleotide sequence ID" value="NZ_JABWMJ010000005.1"/>
</dbReference>
<dbReference type="Proteomes" id="UP000529637">
    <property type="component" value="Unassembled WGS sequence"/>
</dbReference>
<keyword evidence="5" id="KW-0732">Signal</keyword>
<dbReference type="GO" id="GO:0042597">
    <property type="term" value="C:periplasmic space"/>
    <property type="evidence" value="ECO:0007669"/>
    <property type="project" value="UniProtKB-SubCell"/>
</dbReference>
<evidence type="ECO:0000259" key="7">
    <source>
        <dbReference type="Pfam" id="PF13360"/>
    </source>
</evidence>
<dbReference type="Pfam" id="PF13360">
    <property type="entry name" value="PQQ_2"/>
    <property type="match status" value="1"/>
</dbReference>
<evidence type="ECO:0000313" key="8">
    <source>
        <dbReference type="EMBL" id="NUZ06617.1"/>
    </source>
</evidence>
<dbReference type="InterPro" id="IPR008972">
    <property type="entry name" value="Cupredoxin"/>
</dbReference>
<dbReference type="SUPFAM" id="SSF49503">
    <property type="entry name" value="Cupredoxins"/>
    <property type="match status" value="1"/>
</dbReference>
<evidence type="ECO:0000256" key="3">
    <source>
        <dbReference type="ARBA" id="ARBA00008156"/>
    </source>
</evidence>
<accession>A0A7Y6TX13</accession>